<reference evidence="2 3" key="1">
    <citation type="submission" date="2018-08" db="EMBL/GenBank/DDBJ databases">
        <authorList>
            <consortium name="Pathogen Informatics"/>
        </authorList>
    </citation>
    <scope>NUCLEOTIDE SEQUENCE [LARGE SCALE GENOMIC DNA]</scope>
    <source>
        <strain evidence="2 3">EuSCAPE_TR218</strain>
    </source>
</reference>
<dbReference type="RefSeq" id="WP_131729301.1">
    <property type="nucleotide sequence ID" value="NZ_BQTJ01000002.1"/>
</dbReference>
<dbReference type="EMBL" id="UKAS01000002">
    <property type="protein sequence ID" value="SXF91955.1"/>
    <property type="molecule type" value="Genomic_DNA"/>
</dbReference>
<gene>
    <name evidence="2" type="ORF">SAMEA3729809_00653</name>
</gene>
<evidence type="ECO:0000313" key="2">
    <source>
        <dbReference type="EMBL" id="SXF91955.1"/>
    </source>
</evidence>
<feature type="domain" description="Prokaryotic YEATS" evidence="1">
    <location>
        <begin position="537"/>
        <end position="604"/>
    </location>
</feature>
<dbReference type="Pfam" id="PF20305">
    <property type="entry name" value="pYEATS"/>
    <property type="match status" value="1"/>
</dbReference>
<protein>
    <recommendedName>
        <fullName evidence="1">Prokaryotic YEATS domain-containing protein</fullName>
    </recommendedName>
</protein>
<proteinExistence type="predicted"/>
<organism evidence="2 3">
    <name type="scientific">Klebsiella variicola</name>
    <dbReference type="NCBI Taxonomy" id="244366"/>
    <lineage>
        <taxon>Bacteria</taxon>
        <taxon>Pseudomonadati</taxon>
        <taxon>Pseudomonadota</taxon>
        <taxon>Gammaproteobacteria</taxon>
        <taxon>Enterobacterales</taxon>
        <taxon>Enterobacteriaceae</taxon>
        <taxon>Klebsiella/Raoultella group</taxon>
        <taxon>Klebsiella</taxon>
        <taxon>Klebsiella pneumoniae complex</taxon>
    </lineage>
</organism>
<dbReference type="InterPro" id="IPR046888">
    <property type="entry name" value="pYEATS"/>
</dbReference>
<dbReference type="Proteomes" id="UP000258928">
    <property type="component" value="Unassembled WGS sequence"/>
</dbReference>
<sequence>MKTTLNFEAPSDLSVGTVRIQNSDQSIADWIATPDNRTFSTEDVSPGIYWAEVTPAGLAPQSVFFNVEEGKTNTVTLPSFSSLLSSGSKISFFDSDKQQTETMVPPWFTSDAAPLSSYAEWSSFGATPASEMIKIPTVEVKRRISLGLSEEQRGRETFNTYRGESKIEMFSGRLELQIPEDSERDHRLGHRVRLTATIEKVRIERCLLPLYQGGTQITVVASPFAPDDLELSITPVDPRLRALVRALDAGTSAEAQAVRDDIINTQHFSVLSKDPWATILIGLLSIRFSELFSLQDDVWLMLLTEHAAWAFDTHVIIASKHLSAAQGKRSQQQHSAVSQAIESLAKAQTAGSPYYRYTNQLFAELSSGIANYIKTNVDAIRPAIVRRFERLNTRWHRELPLQRGFGPTFSWLARDLNILKTRKVLTPNRTPSGRLSAHNTLVIFQGEISAGKITLLRAGQKSVNTSPPSARDNLLEADFAFPRQLFSEDSPALPAFSRPVMFPDDPNKDRFGGQMESEGFILKVKFEDTNSRDWKTVILTVQAPRATNVGIGDFAWFSLHPTFSPSLIKVAFRGQRAQLRLQVWGGFTAGVWITKNNVELECDLSSLAMAPDIIKLR</sequence>
<dbReference type="AlphaFoldDB" id="A0ABD7P044"/>
<name>A0ABD7P044_KLEVA</name>
<comment type="caution">
    <text evidence="2">The sequence shown here is derived from an EMBL/GenBank/DDBJ whole genome shotgun (WGS) entry which is preliminary data.</text>
</comment>
<accession>A0ABD7P044</accession>
<evidence type="ECO:0000259" key="1">
    <source>
        <dbReference type="Pfam" id="PF20305"/>
    </source>
</evidence>
<evidence type="ECO:0000313" key="3">
    <source>
        <dbReference type="Proteomes" id="UP000258928"/>
    </source>
</evidence>